<feature type="transmembrane region" description="Helical" evidence="1">
    <location>
        <begin position="28"/>
        <end position="53"/>
    </location>
</feature>
<dbReference type="RefSeq" id="WP_195870270.1">
    <property type="nucleotide sequence ID" value="NZ_JADOET010000002.1"/>
</dbReference>
<keyword evidence="1" id="KW-0472">Membrane</keyword>
<evidence type="ECO:0000313" key="2">
    <source>
        <dbReference type="EMBL" id="MBF8148988.1"/>
    </source>
</evidence>
<gene>
    <name evidence="2" type="ORF">ITJ86_03715</name>
</gene>
<proteinExistence type="predicted"/>
<evidence type="ECO:0000256" key="1">
    <source>
        <dbReference type="SAM" id="Phobius"/>
    </source>
</evidence>
<evidence type="ECO:0000313" key="3">
    <source>
        <dbReference type="Proteomes" id="UP000611215"/>
    </source>
</evidence>
<reference evidence="2 3" key="1">
    <citation type="submission" date="2020-11" db="EMBL/GenBank/DDBJ databases">
        <title>Winogradskyella marina sp. nov., isolated from marine sediment.</title>
        <authorList>
            <person name="Bo J."/>
            <person name="Wang S."/>
            <person name="Song X."/>
            <person name="Du Z."/>
        </authorList>
    </citation>
    <scope>NUCLEOTIDE SEQUENCE [LARGE SCALE GENOMIC DNA]</scope>
    <source>
        <strain evidence="2 3">F6397</strain>
    </source>
</reference>
<protein>
    <submittedName>
        <fullName evidence="2">Uncharacterized protein</fullName>
    </submittedName>
</protein>
<keyword evidence="1" id="KW-1133">Transmembrane helix</keyword>
<sequence>MAFPFLAFYQLPYIFISRTKDINGTSDLLWTIGGASLSLTLVMILVIISIKLFMDYESRFKSVV</sequence>
<name>A0ABS0EEV1_9FLAO</name>
<keyword evidence="3" id="KW-1185">Reference proteome</keyword>
<accession>A0ABS0EEV1</accession>
<dbReference type="EMBL" id="JADOET010000002">
    <property type="protein sequence ID" value="MBF8148988.1"/>
    <property type="molecule type" value="Genomic_DNA"/>
</dbReference>
<keyword evidence="1" id="KW-0812">Transmembrane</keyword>
<comment type="caution">
    <text evidence="2">The sequence shown here is derived from an EMBL/GenBank/DDBJ whole genome shotgun (WGS) entry which is preliminary data.</text>
</comment>
<dbReference type="Proteomes" id="UP000611215">
    <property type="component" value="Unassembled WGS sequence"/>
</dbReference>
<organism evidence="2 3">
    <name type="scientific">Winogradskyella marina</name>
    <dbReference type="NCBI Taxonomy" id="2785530"/>
    <lineage>
        <taxon>Bacteria</taxon>
        <taxon>Pseudomonadati</taxon>
        <taxon>Bacteroidota</taxon>
        <taxon>Flavobacteriia</taxon>
        <taxon>Flavobacteriales</taxon>
        <taxon>Flavobacteriaceae</taxon>
        <taxon>Winogradskyella</taxon>
    </lineage>
</organism>